<sequence length="282" mass="31345">MFMPMDGVKHEMERGCKHFSVDDSREDMEALLEVIYGGLRIDTVALTAESFPLLSSLLQMCTKYEIERPRSEVIARIQANWPHDLAKHDAIVDARIRRYMNTHVHELPQNTLLCDVDEDMDLHPAAVISLLRQCGYTTPELLAALFYALSRCSKKFGGTAPGFSISPLSHADIERLIVGIERLREAHSRLMIAMPLGQQAHMQLCGPGLLTHNNTQVFPAAVNGLNRPIEFWRAAADKVQRATQGLPGTRPPCAACCDAAAATIRASREALWGRMAEIFELA</sequence>
<proteinExistence type="predicted"/>
<dbReference type="OrthoDB" id="3218112at2759"/>
<organism evidence="1 2">
    <name type="scientific">Phanerochaete carnosa (strain HHB-10118-sp)</name>
    <name type="common">White-rot fungus</name>
    <name type="synonym">Peniophora carnosa</name>
    <dbReference type="NCBI Taxonomy" id="650164"/>
    <lineage>
        <taxon>Eukaryota</taxon>
        <taxon>Fungi</taxon>
        <taxon>Dikarya</taxon>
        <taxon>Basidiomycota</taxon>
        <taxon>Agaricomycotina</taxon>
        <taxon>Agaricomycetes</taxon>
        <taxon>Polyporales</taxon>
        <taxon>Phanerochaetaceae</taxon>
        <taxon>Phanerochaete</taxon>
    </lineage>
</organism>
<accession>K5X2H5</accession>
<dbReference type="GeneID" id="18916071"/>
<evidence type="ECO:0000313" key="1">
    <source>
        <dbReference type="EMBL" id="EKM57002.1"/>
    </source>
</evidence>
<evidence type="ECO:0000313" key="2">
    <source>
        <dbReference type="Proteomes" id="UP000008370"/>
    </source>
</evidence>
<keyword evidence="2" id="KW-1185">Reference proteome</keyword>
<dbReference type="HOGENOM" id="CLU_033082_1_0_1"/>
<dbReference type="AlphaFoldDB" id="K5X2H5"/>
<dbReference type="KEGG" id="pco:PHACADRAFT_254462"/>
<protein>
    <recommendedName>
        <fullName evidence="3">BTB domain-containing protein</fullName>
    </recommendedName>
</protein>
<dbReference type="Proteomes" id="UP000008370">
    <property type="component" value="Unassembled WGS sequence"/>
</dbReference>
<name>K5X2H5_PHACS</name>
<evidence type="ECO:0008006" key="3">
    <source>
        <dbReference type="Google" id="ProtNLM"/>
    </source>
</evidence>
<gene>
    <name evidence="1" type="ORF">PHACADRAFT_254462</name>
</gene>
<dbReference type="InParanoid" id="K5X2H5"/>
<reference evidence="1 2" key="1">
    <citation type="journal article" date="2012" name="BMC Genomics">
        <title>Comparative genomics of the white-rot fungi, Phanerochaete carnosa and P. chrysosporium, to elucidate the genetic basis of the distinct wood types they colonize.</title>
        <authorList>
            <person name="Suzuki H."/>
            <person name="MacDonald J."/>
            <person name="Syed K."/>
            <person name="Salamov A."/>
            <person name="Hori C."/>
            <person name="Aerts A."/>
            <person name="Henrissat B."/>
            <person name="Wiebenga A."/>
            <person name="vanKuyk P.A."/>
            <person name="Barry K."/>
            <person name="Lindquist E."/>
            <person name="LaButti K."/>
            <person name="Lapidus A."/>
            <person name="Lucas S."/>
            <person name="Coutinho P."/>
            <person name="Gong Y."/>
            <person name="Samejima M."/>
            <person name="Mahadevan R."/>
            <person name="Abou-Zaid M."/>
            <person name="de Vries R.P."/>
            <person name="Igarashi K."/>
            <person name="Yadav J.S."/>
            <person name="Grigoriev I.V."/>
            <person name="Master E.R."/>
        </authorList>
    </citation>
    <scope>NUCLEOTIDE SEQUENCE [LARGE SCALE GENOMIC DNA]</scope>
    <source>
        <strain evidence="1 2">HHB-10118-sp</strain>
    </source>
</reference>
<dbReference type="RefSeq" id="XP_007394831.1">
    <property type="nucleotide sequence ID" value="XM_007394769.1"/>
</dbReference>
<dbReference type="EMBL" id="JH930471">
    <property type="protein sequence ID" value="EKM57002.1"/>
    <property type="molecule type" value="Genomic_DNA"/>
</dbReference>